<evidence type="ECO:0000256" key="8">
    <source>
        <dbReference type="ARBA" id="ARBA00023326"/>
    </source>
</evidence>
<keyword evidence="3" id="KW-0964">Secreted</keyword>
<evidence type="ECO:0000256" key="10">
    <source>
        <dbReference type="ARBA" id="ARBA00045077"/>
    </source>
</evidence>
<comment type="catalytic activity">
    <reaction evidence="10">
        <text>[(1-&gt;4)-beta-D-glucosyl]n+m + reduced acceptor + O2 = 4-dehydro-beta-D-glucosyl-[(1-&gt;4)-beta-D-glucosyl]n-1 + [(1-&gt;4)-beta-D-glucosyl]m + acceptor + H2O.</text>
        <dbReference type="EC" id="1.14.99.56"/>
    </reaction>
</comment>
<sequence>MKTTYVSAILGLASSVCAHYTFDKLTLGGTQEGSDNEFIRKHDNGYMPTKFKGIPDGSISPNDKDFTCNKNSVPSANVFKVKAGDEIGMKQAFGGTGMQHPGPIQVYAAAVDDAKTASPADLDWYKIHQALICKAGNAESLRSTAWCSWDEDSVHFKIPSTLPDGQYLIRGEHIALHGAHGGEAEFYYACAQIEVSGNSASSIPGTSVKIPGVYKQDDPAVNFSLWGSSTAYDVTPGPDVIPGGTIRGSADGASGDVETTVEGGASAGSAPATGTTDAPATETTDAPATETTNNQAQEQPQTQPQGQPQTQPDYSQGNNGAGCDSTYTRRHARDISRRV</sequence>
<evidence type="ECO:0000256" key="6">
    <source>
        <dbReference type="ARBA" id="ARBA00023157"/>
    </source>
</evidence>
<evidence type="ECO:0000256" key="2">
    <source>
        <dbReference type="ARBA" id="ARBA00004613"/>
    </source>
</evidence>
<dbReference type="EMBL" id="JAAGWQ010000013">
    <property type="protein sequence ID" value="KAF5679161.1"/>
    <property type="molecule type" value="Genomic_DNA"/>
</dbReference>
<dbReference type="InterPro" id="IPR049892">
    <property type="entry name" value="AA9"/>
</dbReference>
<proteinExistence type="inferred from homology"/>
<evidence type="ECO:0000256" key="13">
    <source>
        <dbReference type="SAM" id="SignalP"/>
    </source>
</evidence>
<feature type="domain" description="Auxiliary Activity family 9 catalytic" evidence="14">
    <location>
        <begin position="19"/>
        <end position="228"/>
    </location>
</feature>
<keyword evidence="16" id="KW-1185">Reference proteome</keyword>
<gene>
    <name evidence="15" type="ORF">FHETE_902</name>
</gene>
<dbReference type="GO" id="GO:0005576">
    <property type="term" value="C:extracellular region"/>
    <property type="evidence" value="ECO:0007669"/>
    <property type="project" value="UniProtKB-SubCell"/>
</dbReference>
<evidence type="ECO:0000256" key="11">
    <source>
        <dbReference type="ARBA" id="ARBA00047174"/>
    </source>
</evidence>
<feature type="chain" id="PRO_5034354457" description="lytic cellulose monooxygenase (C4-dehydrogenating)" evidence="13">
    <location>
        <begin position="19"/>
        <end position="339"/>
    </location>
</feature>
<feature type="signal peptide" evidence="13">
    <location>
        <begin position="1"/>
        <end position="18"/>
    </location>
</feature>
<evidence type="ECO:0000256" key="4">
    <source>
        <dbReference type="ARBA" id="ARBA00022729"/>
    </source>
</evidence>
<comment type="cofactor">
    <cofactor evidence="1">
        <name>Cu(2+)</name>
        <dbReference type="ChEBI" id="CHEBI:29036"/>
    </cofactor>
</comment>
<name>A0A8H5TZI6_FUSHE</name>
<dbReference type="GO" id="GO:0030245">
    <property type="term" value="P:cellulose catabolic process"/>
    <property type="evidence" value="ECO:0007669"/>
    <property type="project" value="UniProtKB-KW"/>
</dbReference>
<dbReference type="InterPro" id="IPR005103">
    <property type="entry name" value="AA9_LPMO"/>
</dbReference>
<evidence type="ECO:0000259" key="14">
    <source>
        <dbReference type="Pfam" id="PF03443"/>
    </source>
</evidence>
<feature type="compositionally biased region" description="Low complexity" evidence="12">
    <location>
        <begin position="262"/>
        <end position="312"/>
    </location>
</feature>
<keyword evidence="4 13" id="KW-0732">Signal</keyword>
<evidence type="ECO:0000256" key="9">
    <source>
        <dbReference type="ARBA" id="ARBA00044502"/>
    </source>
</evidence>
<feature type="region of interest" description="Disordered" evidence="12">
    <location>
        <begin position="232"/>
        <end position="339"/>
    </location>
</feature>
<dbReference type="Pfam" id="PF03443">
    <property type="entry name" value="AA9"/>
    <property type="match status" value="1"/>
</dbReference>
<dbReference type="EC" id="1.14.99.56" evidence="11"/>
<evidence type="ECO:0000313" key="16">
    <source>
        <dbReference type="Proteomes" id="UP000567885"/>
    </source>
</evidence>
<dbReference type="Gene3D" id="2.70.50.70">
    <property type="match status" value="1"/>
</dbReference>
<dbReference type="AlphaFoldDB" id="A0A8H5TZI6"/>
<evidence type="ECO:0000256" key="5">
    <source>
        <dbReference type="ARBA" id="ARBA00023001"/>
    </source>
</evidence>
<comment type="subcellular location">
    <subcellularLocation>
        <location evidence="2">Secreted</location>
    </subcellularLocation>
</comment>
<evidence type="ECO:0000256" key="3">
    <source>
        <dbReference type="ARBA" id="ARBA00022525"/>
    </source>
</evidence>
<evidence type="ECO:0000256" key="12">
    <source>
        <dbReference type="SAM" id="MobiDB-lite"/>
    </source>
</evidence>
<protein>
    <recommendedName>
        <fullName evidence="11">lytic cellulose monooxygenase (C4-dehydrogenating)</fullName>
        <ecNumber evidence="11">1.14.99.56</ecNumber>
    </recommendedName>
</protein>
<accession>A0A8H5TZI6</accession>
<organism evidence="15 16">
    <name type="scientific">Fusarium heterosporum</name>
    <dbReference type="NCBI Taxonomy" id="42747"/>
    <lineage>
        <taxon>Eukaryota</taxon>
        <taxon>Fungi</taxon>
        <taxon>Dikarya</taxon>
        <taxon>Ascomycota</taxon>
        <taxon>Pezizomycotina</taxon>
        <taxon>Sordariomycetes</taxon>
        <taxon>Hypocreomycetidae</taxon>
        <taxon>Hypocreales</taxon>
        <taxon>Nectriaceae</taxon>
        <taxon>Fusarium</taxon>
        <taxon>Fusarium heterosporum species complex</taxon>
    </lineage>
</organism>
<dbReference type="OrthoDB" id="3496539at2759"/>
<dbReference type="Proteomes" id="UP000567885">
    <property type="component" value="Unassembled WGS sequence"/>
</dbReference>
<keyword evidence="8" id="KW-0624">Polysaccharide degradation</keyword>
<dbReference type="PANTHER" id="PTHR33353:SF2">
    <property type="entry name" value="ENDO-BETA-1,4-GLUCANASE D"/>
    <property type="match status" value="1"/>
</dbReference>
<evidence type="ECO:0000256" key="1">
    <source>
        <dbReference type="ARBA" id="ARBA00001973"/>
    </source>
</evidence>
<keyword evidence="6" id="KW-1015">Disulfide bond</keyword>
<evidence type="ECO:0000256" key="7">
    <source>
        <dbReference type="ARBA" id="ARBA00023277"/>
    </source>
</evidence>
<dbReference type="CDD" id="cd21175">
    <property type="entry name" value="LPMO_AA9"/>
    <property type="match status" value="1"/>
</dbReference>
<keyword evidence="7" id="KW-0119">Carbohydrate metabolism</keyword>
<comment type="caution">
    <text evidence="15">The sequence shown here is derived from an EMBL/GenBank/DDBJ whole genome shotgun (WGS) entry which is preliminary data.</text>
</comment>
<dbReference type="PANTHER" id="PTHR33353">
    <property type="entry name" value="PUTATIVE (AFU_ORTHOLOGUE AFUA_1G12560)-RELATED"/>
    <property type="match status" value="1"/>
</dbReference>
<keyword evidence="5" id="KW-0136">Cellulose degradation</keyword>
<comment type="similarity">
    <text evidence="9">Belongs to the polysaccharide monooxygenase AA9 family.</text>
</comment>
<reference evidence="15 16" key="1">
    <citation type="submission" date="2020-05" db="EMBL/GenBank/DDBJ databases">
        <title>Identification and distribution of gene clusters putatively required for synthesis of sphingolipid metabolism inhibitors in phylogenetically diverse species of the filamentous fungus Fusarium.</title>
        <authorList>
            <person name="Kim H.-S."/>
            <person name="Busman M."/>
            <person name="Brown D.W."/>
            <person name="Divon H."/>
            <person name="Uhlig S."/>
            <person name="Proctor R.H."/>
        </authorList>
    </citation>
    <scope>NUCLEOTIDE SEQUENCE [LARGE SCALE GENOMIC DNA]</scope>
    <source>
        <strain evidence="15 16">NRRL 20693</strain>
    </source>
</reference>
<evidence type="ECO:0000313" key="15">
    <source>
        <dbReference type="EMBL" id="KAF5679161.1"/>
    </source>
</evidence>